<accession>A0A0G4I1S9</accession>
<dbReference type="GO" id="GO:0017108">
    <property type="term" value="F:5'-flap endonuclease activity"/>
    <property type="evidence" value="ECO:0007669"/>
    <property type="project" value="InterPro"/>
</dbReference>
<comment type="subunit">
    <text evidence="8">Forms a heterodimer with a member of the SLX4 family.</text>
</comment>
<feature type="chain" id="PRO_5005192482" description="Structure-specific endonuclease subunit SLX1 homolog" evidence="10">
    <location>
        <begin position="18"/>
        <end position="686"/>
    </location>
</feature>
<evidence type="ECO:0000256" key="6">
    <source>
        <dbReference type="ARBA" id="ARBA00023204"/>
    </source>
</evidence>
<evidence type="ECO:0000313" key="12">
    <source>
        <dbReference type="EMBL" id="CEM50827.1"/>
    </source>
</evidence>
<keyword evidence="2 8" id="KW-0255">Endonuclease</keyword>
<dbReference type="Gene3D" id="3.30.40.10">
    <property type="entry name" value="Zinc/RING finger domain, C3HC4 (zinc finger)"/>
    <property type="match status" value="1"/>
</dbReference>
<comment type="caution">
    <text evidence="8">Lacks conserved residue(s) required for the propagation of feature annotation.</text>
</comment>
<feature type="compositionally biased region" description="Polar residues" evidence="9">
    <location>
        <begin position="548"/>
        <end position="559"/>
    </location>
</feature>
<comment type="subcellular location">
    <subcellularLocation>
        <location evidence="8">Nucleus</location>
    </subcellularLocation>
</comment>
<dbReference type="GO" id="GO:0033557">
    <property type="term" value="C:Slx1-Slx4 complex"/>
    <property type="evidence" value="ECO:0007669"/>
    <property type="project" value="UniProtKB-UniRule"/>
</dbReference>
<dbReference type="GO" id="GO:0008821">
    <property type="term" value="F:crossover junction DNA endonuclease activity"/>
    <property type="evidence" value="ECO:0007669"/>
    <property type="project" value="TreeGrafter"/>
</dbReference>
<dbReference type="Pfam" id="PF01541">
    <property type="entry name" value="GIY-YIG"/>
    <property type="match status" value="1"/>
</dbReference>
<dbReference type="SUPFAM" id="SSF82771">
    <property type="entry name" value="GIY-YIG endonuclease"/>
    <property type="match status" value="1"/>
</dbReference>
<reference evidence="12" key="1">
    <citation type="submission" date="2014-11" db="EMBL/GenBank/DDBJ databases">
        <authorList>
            <person name="Otto D Thomas"/>
            <person name="Naeem Raeece"/>
        </authorList>
    </citation>
    <scope>NUCLEOTIDE SEQUENCE</scope>
</reference>
<evidence type="ECO:0000256" key="3">
    <source>
        <dbReference type="ARBA" id="ARBA00022763"/>
    </source>
</evidence>
<name>A0A0G4I1S9_9ALVE</name>
<feature type="domain" description="GIY-YIG" evidence="11">
    <location>
        <begin position="2"/>
        <end position="82"/>
    </location>
</feature>
<dbReference type="InterPro" id="IPR050381">
    <property type="entry name" value="SLX1_endonuclease"/>
</dbReference>
<keyword evidence="1 8" id="KW-0540">Nuclease</keyword>
<feature type="compositionally biased region" description="Basic and acidic residues" evidence="9">
    <location>
        <begin position="593"/>
        <end position="603"/>
    </location>
</feature>
<dbReference type="PROSITE" id="PS50164">
    <property type="entry name" value="GIY_YIG"/>
    <property type="match status" value="1"/>
</dbReference>
<feature type="region of interest" description="Disordered" evidence="9">
    <location>
        <begin position="252"/>
        <end position="280"/>
    </location>
</feature>
<dbReference type="InterPro" id="IPR013083">
    <property type="entry name" value="Znf_RING/FYVE/PHD"/>
</dbReference>
<comment type="function">
    <text evidence="8">Catalytic subunit of a heterodimeric structure-specific endonuclease that resolves DNA secondary structures generated during DNA repair and recombination. Has endonuclease activity towards branched DNA substrates, introducing single-strand cuts in duplex DNA close to junctions with ss-DNA.</text>
</comment>
<evidence type="ECO:0000259" key="11">
    <source>
        <dbReference type="PROSITE" id="PS50164"/>
    </source>
</evidence>
<feature type="compositionally biased region" description="Basic and acidic residues" evidence="9">
    <location>
        <begin position="669"/>
        <end position="680"/>
    </location>
</feature>
<keyword evidence="6 8" id="KW-0234">DNA repair</keyword>
<feature type="compositionally biased region" description="Basic and acidic residues" evidence="9">
    <location>
        <begin position="373"/>
        <end position="394"/>
    </location>
</feature>
<evidence type="ECO:0000256" key="4">
    <source>
        <dbReference type="ARBA" id="ARBA00022801"/>
    </source>
</evidence>
<feature type="region of interest" description="Disordered" evidence="9">
    <location>
        <begin position="637"/>
        <end position="686"/>
    </location>
</feature>
<protein>
    <recommendedName>
        <fullName evidence="8">Structure-specific endonuclease subunit SLX1 homolog</fullName>
        <ecNumber evidence="8">3.1.-.-</ecNumber>
    </recommendedName>
</protein>
<dbReference type="EMBL" id="CDMZ01004764">
    <property type="protein sequence ID" value="CEM50827.1"/>
    <property type="molecule type" value="Genomic_DNA"/>
</dbReference>
<dbReference type="CDD" id="cd10455">
    <property type="entry name" value="GIY-YIG_SLX1"/>
    <property type="match status" value="1"/>
</dbReference>
<sequence>MHFFACYLLQSLSRSFATYVGFTVNPPRRIRQHNGEIKNGAHRTRRCRPWKMVLVVYGFPSKVAALQFEYAWQHPSMCRLTRDAVVSLPFCQTVQGRRRQRQKALNMPQQVRLLALLLSLSPWKRMPLKVLFRDEGARRVFDQRRLAPSSWMEVSAFPLPPQLETKFGDFSDLPLPSSSKAHGKRGKGETSSSVASCQGGIGMCEEDLEGEEDGGCSICTQDVGDKELCVRCPSCRHFFHVICAAQAFTSEEGPPRFSAAPTSSSSSSSSTEGSMDRCSRGGGHATASCAPLLPSIHTRRECAVCGVALLWAEFVATAGRRRSSRGASLKSGRGTEGGPAEQALVEIVSESDLDTLSSSESFSDPSQSESETENPKESKPVRASREPGGKRAEEGCGAFRFSGLPPASLQDQRASCSTPVSCAREVALGGEKAQPFRAKGNGGGQAKKSEVGGAVERPAAAAATVAKFSGEERSDLGGHVVLQTPSSSSGRLFGITAFTSHGSGRKMGIANRPQRENLGLQQTSRAAAEIPPSPDFPLQLPPSDMLPLSTSYLQPTLSATALPKPNLDSRPPLPQSTVEEYRQGHSGAAGLGRAREGAEVAKSEAEDFEKLILLDRTSEKWMRLPLRLRLEARKKALTAAESSQIKAGTQDEDLSMSGKGGLSQRRTSKLIEEEREKENTKSMQMQ</sequence>
<dbReference type="HAMAP" id="MF_03100">
    <property type="entry name" value="Endonuc_su_Slx1"/>
    <property type="match status" value="1"/>
</dbReference>
<evidence type="ECO:0000256" key="2">
    <source>
        <dbReference type="ARBA" id="ARBA00022759"/>
    </source>
</evidence>
<dbReference type="InterPro" id="IPR000305">
    <property type="entry name" value="GIY-YIG_endonuc"/>
</dbReference>
<dbReference type="InterPro" id="IPR027520">
    <property type="entry name" value="Slx1"/>
</dbReference>
<keyword evidence="3 8" id="KW-0227">DNA damage</keyword>
<dbReference type="AlphaFoldDB" id="A0A0G4I1S9"/>
<keyword evidence="7 8" id="KW-0539">Nucleus</keyword>
<feature type="region of interest" description="Disordered" evidence="9">
    <location>
        <begin position="354"/>
        <end position="397"/>
    </location>
</feature>
<evidence type="ECO:0000256" key="9">
    <source>
        <dbReference type="SAM" id="MobiDB-lite"/>
    </source>
</evidence>
<evidence type="ECO:0000256" key="7">
    <source>
        <dbReference type="ARBA" id="ARBA00023242"/>
    </source>
</evidence>
<evidence type="ECO:0000256" key="1">
    <source>
        <dbReference type="ARBA" id="ARBA00022722"/>
    </source>
</evidence>
<feature type="region of interest" description="Disordered" evidence="9">
    <location>
        <begin position="503"/>
        <end position="603"/>
    </location>
</feature>
<dbReference type="EC" id="3.1.-.-" evidence="8"/>
<proteinExistence type="inferred from homology"/>
<feature type="compositionally biased region" description="Low complexity" evidence="9">
    <location>
        <begin position="354"/>
        <end position="369"/>
    </location>
</feature>
<dbReference type="PANTHER" id="PTHR20208">
    <property type="entry name" value="STRUCTURE-SPECIFIC ENDONUCLEASE SUBUNIT SLX1"/>
    <property type="match status" value="1"/>
</dbReference>
<dbReference type="GO" id="GO:0000724">
    <property type="term" value="P:double-strand break repair via homologous recombination"/>
    <property type="evidence" value="ECO:0007669"/>
    <property type="project" value="TreeGrafter"/>
</dbReference>
<evidence type="ECO:0000256" key="8">
    <source>
        <dbReference type="HAMAP-Rule" id="MF_03100"/>
    </source>
</evidence>
<feature type="region of interest" description="Disordered" evidence="9">
    <location>
        <begin position="174"/>
        <end position="197"/>
    </location>
</feature>
<comment type="cofactor">
    <cofactor evidence="8">
        <name>a divalent metal cation</name>
        <dbReference type="ChEBI" id="CHEBI:60240"/>
    </cofactor>
</comment>
<gene>
    <name evidence="12" type="ORF">Cvel_10197</name>
</gene>
<dbReference type="SUPFAM" id="SSF57850">
    <property type="entry name" value="RING/U-box"/>
    <property type="match status" value="1"/>
</dbReference>
<keyword evidence="4 8" id="KW-0378">Hydrolase</keyword>
<keyword evidence="5 8" id="KW-0233">DNA recombination</keyword>
<dbReference type="InterPro" id="IPR035901">
    <property type="entry name" value="GIY-YIG_endonuc_sf"/>
</dbReference>
<dbReference type="VEuPathDB" id="CryptoDB:Cvel_10197"/>
<dbReference type="Gene3D" id="3.40.1440.10">
    <property type="entry name" value="GIY-YIG endonuclease"/>
    <property type="match status" value="1"/>
</dbReference>
<evidence type="ECO:0000256" key="5">
    <source>
        <dbReference type="ARBA" id="ARBA00023172"/>
    </source>
</evidence>
<keyword evidence="10" id="KW-0732">Signal</keyword>
<dbReference type="PANTHER" id="PTHR20208:SF10">
    <property type="entry name" value="STRUCTURE-SPECIFIC ENDONUCLEASE SUBUNIT SLX1"/>
    <property type="match status" value="1"/>
</dbReference>
<feature type="signal peptide" evidence="10">
    <location>
        <begin position="1"/>
        <end position="17"/>
    </location>
</feature>
<organism evidence="12">
    <name type="scientific">Chromera velia CCMP2878</name>
    <dbReference type="NCBI Taxonomy" id="1169474"/>
    <lineage>
        <taxon>Eukaryota</taxon>
        <taxon>Sar</taxon>
        <taxon>Alveolata</taxon>
        <taxon>Colpodellida</taxon>
        <taxon>Chromeraceae</taxon>
        <taxon>Chromera</taxon>
    </lineage>
</organism>
<comment type="similarity">
    <text evidence="8">Belongs to the SLX1 family.</text>
</comment>
<feature type="region of interest" description="Disordered" evidence="9">
    <location>
        <begin position="433"/>
        <end position="458"/>
    </location>
</feature>
<evidence type="ECO:0000256" key="10">
    <source>
        <dbReference type="SAM" id="SignalP"/>
    </source>
</evidence>